<gene>
    <name evidence="2" type="ORF">SAMN04489796_10810</name>
</gene>
<evidence type="ECO:0000313" key="3">
    <source>
        <dbReference type="Proteomes" id="UP000199492"/>
    </source>
</evidence>
<dbReference type="RefSeq" id="WP_092469694.1">
    <property type="nucleotide sequence ID" value="NZ_FNCZ01000008.1"/>
</dbReference>
<feature type="transmembrane region" description="Helical" evidence="1">
    <location>
        <begin position="38"/>
        <end position="63"/>
    </location>
</feature>
<keyword evidence="1" id="KW-0472">Membrane</keyword>
<organism evidence="2 3">
    <name type="scientific">Winogradskyella thalassocola</name>
    <dbReference type="NCBI Taxonomy" id="262004"/>
    <lineage>
        <taxon>Bacteria</taxon>
        <taxon>Pseudomonadati</taxon>
        <taxon>Bacteroidota</taxon>
        <taxon>Flavobacteriia</taxon>
        <taxon>Flavobacteriales</taxon>
        <taxon>Flavobacteriaceae</taxon>
        <taxon>Winogradskyella</taxon>
    </lineage>
</organism>
<sequence>MDSSTEILFTIGQIISSFSTLIVLVASIILFTKQRTLATWLILIGNILICITYIGSLILNIFAGRESIDTLLLTQGMSSIAQSISYLIFAIGLIVLALSEFSKKQNQSPSKG</sequence>
<keyword evidence="3" id="KW-1185">Reference proteome</keyword>
<dbReference type="STRING" id="262004.SAMN04489796_10810"/>
<accession>A0A1G8ILQ2</accession>
<dbReference type="EMBL" id="FNCZ01000008">
    <property type="protein sequence ID" value="SDI19825.1"/>
    <property type="molecule type" value="Genomic_DNA"/>
</dbReference>
<reference evidence="3" key="1">
    <citation type="submission" date="2016-10" db="EMBL/GenBank/DDBJ databases">
        <authorList>
            <person name="Varghese N."/>
            <person name="Submissions S."/>
        </authorList>
    </citation>
    <scope>NUCLEOTIDE SEQUENCE [LARGE SCALE GENOMIC DNA]</scope>
    <source>
        <strain evidence="3">DSM 15363</strain>
    </source>
</reference>
<keyword evidence="1" id="KW-1133">Transmembrane helix</keyword>
<dbReference type="OrthoDB" id="1448734at2"/>
<feature type="transmembrane region" description="Helical" evidence="1">
    <location>
        <begin position="6"/>
        <end position="31"/>
    </location>
</feature>
<keyword evidence="1" id="KW-0812">Transmembrane</keyword>
<evidence type="ECO:0000313" key="2">
    <source>
        <dbReference type="EMBL" id="SDI19825.1"/>
    </source>
</evidence>
<evidence type="ECO:0000256" key="1">
    <source>
        <dbReference type="SAM" id="Phobius"/>
    </source>
</evidence>
<dbReference type="AlphaFoldDB" id="A0A1G8ILQ2"/>
<dbReference type="Proteomes" id="UP000199492">
    <property type="component" value="Unassembled WGS sequence"/>
</dbReference>
<proteinExistence type="predicted"/>
<protein>
    <submittedName>
        <fullName evidence="2">Uncharacterized protein</fullName>
    </submittedName>
</protein>
<name>A0A1G8ILQ2_9FLAO</name>
<feature type="transmembrane region" description="Helical" evidence="1">
    <location>
        <begin position="83"/>
        <end position="101"/>
    </location>
</feature>